<dbReference type="EMBL" id="NJET01000061">
    <property type="protein sequence ID" value="PHH62894.1"/>
    <property type="molecule type" value="Genomic_DNA"/>
</dbReference>
<dbReference type="GO" id="GO:0007091">
    <property type="term" value="P:metaphase/anaphase transition of mitotic cell cycle"/>
    <property type="evidence" value="ECO:0007669"/>
    <property type="project" value="TreeGrafter"/>
</dbReference>
<dbReference type="Pfam" id="PF12859">
    <property type="entry name" value="ANAPC1"/>
    <property type="match status" value="1"/>
</dbReference>
<dbReference type="Proteomes" id="UP000226192">
    <property type="component" value="Unassembled WGS sequence"/>
</dbReference>
<organism evidence="7 8">
    <name type="scientific">Ophiocordyceps australis</name>
    <dbReference type="NCBI Taxonomy" id="1399860"/>
    <lineage>
        <taxon>Eukaryota</taxon>
        <taxon>Fungi</taxon>
        <taxon>Dikarya</taxon>
        <taxon>Ascomycota</taxon>
        <taxon>Pezizomycotina</taxon>
        <taxon>Sordariomycetes</taxon>
        <taxon>Hypocreomycetidae</taxon>
        <taxon>Hypocreales</taxon>
        <taxon>Ophiocordycipitaceae</taxon>
        <taxon>Ophiocordyceps</taxon>
    </lineage>
</organism>
<dbReference type="InterPro" id="IPR011989">
    <property type="entry name" value="ARM-like"/>
</dbReference>
<feature type="region of interest" description="Disordered" evidence="5">
    <location>
        <begin position="319"/>
        <end position="444"/>
    </location>
</feature>
<dbReference type="FunFam" id="1.25.10.10:FF:000217">
    <property type="entry name" value="20S cyclosome subunit (APC1/BimE)"/>
    <property type="match status" value="1"/>
</dbReference>
<evidence type="ECO:0000259" key="6">
    <source>
        <dbReference type="Pfam" id="PF12859"/>
    </source>
</evidence>
<name>A0A2C5Y7F8_9HYPO</name>
<keyword evidence="2" id="KW-0132">Cell division</keyword>
<evidence type="ECO:0000256" key="1">
    <source>
        <dbReference type="ARBA" id="ARBA00010547"/>
    </source>
</evidence>
<dbReference type="InterPro" id="IPR049255">
    <property type="entry name" value="Apc1_N"/>
</dbReference>
<comment type="caution">
    <text evidence="7">The sequence shown here is derived from an EMBL/GenBank/DDBJ whole genome shotgun (WGS) entry which is preliminary data.</text>
</comment>
<evidence type="ECO:0000256" key="3">
    <source>
        <dbReference type="ARBA" id="ARBA00022776"/>
    </source>
</evidence>
<feature type="domain" description="Anaphase-promoting complex subunit 1 N-terminal" evidence="6">
    <location>
        <begin position="29"/>
        <end position="735"/>
    </location>
</feature>
<dbReference type="GO" id="GO:0051301">
    <property type="term" value="P:cell division"/>
    <property type="evidence" value="ECO:0007669"/>
    <property type="project" value="UniProtKB-KW"/>
</dbReference>
<keyword evidence="8" id="KW-1185">Reference proteome</keyword>
<dbReference type="InterPro" id="IPR024990">
    <property type="entry name" value="Apc1"/>
</dbReference>
<dbReference type="GO" id="GO:0005680">
    <property type="term" value="C:anaphase-promoting complex"/>
    <property type="evidence" value="ECO:0007669"/>
    <property type="project" value="InterPro"/>
</dbReference>
<evidence type="ECO:0000256" key="2">
    <source>
        <dbReference type="ARBA" id="ARBA00022618"/>
    </source>
</evidence>
<dbReference type="GO" id="GO:0060090">
    <property type="term" value="F:molecular adaptor activity"/>
    <property type="evidence" value="ECO:0007669"/>
    <property type="project" value="TreeGrafter"/>
</dbReference>
<keyword evidence="3" id="KW-0498">Mitosis</keyword>
<dbReference type="PANTHER" id="PTHR12827">
    <property type="entry name" value="MEIOTIC CHECKPOINT REGULATOR TSG24 FAMILY MEMBER"/>
    <property type="match status" value="1"/>
</dbReference>
<sequence length="1957" mass="218320">MASVKSLGLHKPSGLRHAIQEGILTADASPSSYTWDVVIDGIDTDYTEDELLTTSDCVIWCRGRMFRKAFRFNLEKEPVIQALLAYFPASQDAKIDGTSSNGPATLEKALVVFLKTQVHIYFLKGTSHVVHMPFEVESACAGLVGVIIQRKAKAESEAPVCLKFPRVAPNSFVASELNSLNGSQQTTFSTEGLGNPQAMHLSLRSTLDNMWDSPLEQPESHWPRLLSLTDPLSEIGLVVTEPDPRASQARASGRAKPDFLDPVEEVLHIEKIQLHHVSRQRHREPLVLAVTVNREKSIYSVWRLTYLTHQDPFTGYHTRVKKRAAQRRNSMQPAFSSGAATPIPPGLRESFGVPLPGKRQRKSDKVDKPLDLVSSLEKQDSQEASGPRRSSRRISSMLARADLSASHERPGFGEQPLLPNSGASRRLDSQGHHQGRSSSSFHHTIHPSLSSLLEAPVETSLDPAMHKMGLEDHDFDGLQHDVRFTKIQSIPFDNSNVRYSTSTQPARDYTKVFILPSPLFAVDELHRLHLLIGIQDSLEKRLQLSTMHVTVQDKSSKDTTVSVVPREQWKVHNVLDSSKLMHQDMPVILVLSEAMDGRRELSVQAPWMELTKLHLPPLLVDDMGSIQFREPRVGHDMEPKQPETMDVESGSIVGLRYPRQPGVIDVADDKGRLHQLRIQLQPTCPLVRRALDICKSVLPSSLNGKLHTGWIHAMLWLKGRSEPGADHEWSAFATLVLACFMSLDESKAKDSRPEVPWAKRHTISEPMTALIESDNWKNMMMGDPMSTLDCPVWMMNRGWQWALDEQTDTENPENTQTDTPSYLSRQIALAKDFLGSETGQAALGVSGYMPIALSRSPECRRKVAVDILMALHLLLEEEKLNIMTPEYLAPGRAELRVILCQIARWLKWPEFWSVYELGIQEDMDPRYDTEVELQTLIPQPPVRPDVLEWIQSRLIGERGKPFLTPADIYYANSNPETAKMDGWRWNKVTPRTLMFKRFFKLARPNATAVQMVEAMRDCGLTNAVLETLPEGLVVPLQDAIALCQAHPPSSWGPDLLELVKRSDIDLILSPRKRLPLSVSTILTPSHTSAWDYASLCGSVDEMNSAAPEDAEGTERQAVIRVLFKDDRRLNEAQNLLSTHKTRVVRLDQDSSWPDSEYLERQKELVSRVATGTLAIPPGRALLYYSLRFPMITQKLHISGFNLNCVVKPNNVTVGVEKSMFTEEKVCWAFFHQGVAAGLAISPQAKGIDTSWILFNKPGQELSNRHAGFLLGLGLNGHLKELAKWLAFKYLTPKHTMTSVGLLLGLSASYLGTADSLMTRLLSVHATRMLPRGAADLNLSPLTQTAAILGIGLLYCGSQHRRMSEIMLSEIEHIDLEDQEEPLRNECYRLAAGFALGFINLAKGNDLRGLYDMRLTEKLISYATGTKNVEIVNILDRASAGAVMAIALIFIKSENQMVARKIDVPQSLIQFDYVRPDMLLLRTVAKNLILWSQMEPTFDWILHSLLPAHRSKYSLTNVSNLRAADLPFFSILAGLCFSLALRFAGSASTTVRDLLLHYLDQYTRIVNLEPRTCPDGHLLYDEELARSTARMCRDLVASSCSIVMAGTGDIPLLRRLRALHGRHDGDTPYGSHMAAHLAIGALFLGCGTATFASSNLAVAALLLAFYPMTPMSVGDNRSHMQAFRHFWVLAVEQRCLVAKDVLTGQPVSVQVRITLIQDDGSISPSPLYKTTPCLLPALDSIASLSTVCGPNYWDLELDFSRPDVKKAFSESLSLHLRPRPPRDGLFTSSLLALSRDPKDRDALEDVFKLQSLLSVASYGQRLALFESCEHDAHSLHVLDIHVEMARAIADGADREQLESARLLFEWGAARRRLLAHSDPAAHAAAASTPGKASQGEWWMSDAAIDCLRGQVWLTARDGVAPWDGSRQRVLEDHVVEEEKEEDARALQLRLERMGINLN</sequence>
<dbReference type="GO" id="GO:0031145">
    <property type="term" value="P:anaphase-promoting complex-dependent catabolic process"/>
    <property type="evidence" value="ECO:0007669"/>
    <property type="project" value="TreeGrafter"/>
</dbReference>
<dbReference type="Gene3D" id="1.25.10.10">
    <property type="entry name" value="Leucine-rich Repeat Variant"/>
    <property type="match status" value="3"/>
</dbReference>
<reference evidence="7 8" key="1">
    <citation type="submission" date="2017-06" db="EMBL/GenBank/DDBJ databases">
        <title>Ant-infecting Ophiocordyceps genomes reveal a high diversity of potential behavioral manipulation genes and a possible major role for enterotoxins.</title>
        <authorList>
            <person name="De Bekker C."/>
            <person name="Evans H.C."/>
            <person name="Brachmann A."/>
            <person name="Hughes D.P."/>
        </authorList>
    </citation>
    <scope>NUCLEOTIDE SEQUENCE [LARGE SCALE GENOMIC DNA]</scope>
    <source>
        <strain evidence="7 8">Map64</strain>
    </source>
</reference>
<gene>
    <name evidence="7" type="ORF">CDD81_6612</name>
</gene>
<evidence type="ECO:0000256" key="5">
    <source>
        <dbReference type="SAM" id="MobiDB-lite"/>
    </source>
</evidence>
<dbReference type="OrthoDB" id="26401at2759"/>
<keyword evidence="4" id="KW-0131">Cell cycle</keyword>
<evidence type="ECO:0000313" key="8">
    <source>
        <dbReference type="Proteomes" id="UP000226192"/>
    </source>
</evidence>
<proteinExistence type="inferred from homology"/>
<accession>A0A2C5Y7F8</accession>
<protein>
    <recommendedName>
        <fullName evidence="6">Anaphase-promoting complex subunit 1 N-terminal domain-containing protein</fullName>
    </recommendedName>
</protein>
<feature type="compositionally biased region" description="Polar residues" evidence="5">
    <location>
        <begin position="327"/>
        <end position="339"/>
    </location>
</feature>
<dbReference type="STRING" id="1399860.A0A2C5Y7F8"/>
<comment type="similarity">
    <text evidence="1">Belongs to the APC1 family.</text>
</comment>
<dbReference type="GO" id="GO:0070979">
    <property type="term" value="P:protein K11-linked ubiquitination"/>
    <property type="evidence" value="ECO:0007669"/>
    <property type="project" value="TreeGrafter"/>
</dbReference>
<dbReference type="PANTHER" id="PTHR12827:SF3">
    <property type="entry name" value="ANAPHASE-PROMOTING COMPLEX SUBUNIT 1"/>
    <property type="match status" value="1"/>
</dbReference>
<evidence type="ECO:0000256" key="4">
    <source>
        <dbReference type="ARBA" id="ARBA00023306"/>
    </source>
</evidence>
<evidence type="ECO:0000313" key="7">
    <source>
        <dbReference type="EMBL" id="PHH62894.1"/>
    </source>
</evidence>